<evidence type="ECO:0000256" key="3">
    <source>
        <dbReference type="ARBA" id="ARBA00022723"/>
    </source>
</evidence>
<gene>
    <name evidence="6" type="ORF">DW068_03255</name>
</gene>
<dbReference type="SFLD" id="SFLDG01135">
    <property type="entry name" value="C1.5.6:_HAD__Beta-PGM__Phospha"/>
    <property type="match status" value="1"/>
</dbReference>
<dbReference type="PANTHER" id="PTHR46193:SF18">
    <property type="entry name" value="HEXITOL PHOSPHATASE B"/>
    <property type="match status" value="1"/>
</dbReference>
<protein>
    <submittedName>
        <fullName evidence="6">HAD family phosphatase</fullName>
    </submittedName>
</protein>
<dbReference type="Gene3D" id="3.40.50.1000">
    <property type="entry name" value="HAD superfamily/HAD-like"/>
    <property type="match status" value="1"/>
</dbReference>
<dbReference type="GO" id="GO:0003824">
    <property type="term" value="F:catalytic activity"/>
    <property type="evidence" value="ECO:0007669"/>
    <property type="project" value="UniProtKB-ARBA"/>
</dbReference>
<dbReference type="InterPro" id="IPR041492">
    <property type="entry name" value="HAD_2"/>
</dbReference>
<dbReference type="NCBIfam" id="TIGR01509">
    <property type="entry name" value="HAD-SF-IA-v3"/>
    <property type="match status" value="1"/>
</dbReference>
<dbReference type="InterPro" id="IPR006439">
    <property type="entry name" value="HAD-SF_hydro_IA"/>
</dbReference>
<dbReference type="Proteomes" id="UP000283497">
    <property type="component" value="Unassembled WGS sequence"/>
</dbReference>
<dbReference type="SUPFAM" id="SSF56784">
    <property type="entry name" value="HAD-like"/>
    <property type="match status" value="1"/>
</dbReference>
<dbReference type="PANTHER" id="PTHR46193">
    <property type="entry name" value="6-PHOSPHOGLUCONATE PHOSPHATASE"/>
    <property type="match status" value="1"/>
</dbReference>
<dbReference type="InterPro" id="IPR036412">
    <property type="entry name" value="HAD-like_sf"/>
</dbReference>
<dbReference type="GO" id="GO:0046872">
    <property type="term" value="F:metal ion binding"/>
    <property type="evidence" value="ECO:0007669"/>
    <property type="project" value="UniProtKB-KW"/>
</dbReference>
<evidence type="ECO:0000313" key="7">
    <source>
        <dbReference type="Proteomes" id="UP000283497"/>
    </source>
</evidence>
<dbReference type="SFLD" id="SFLDG01129">
    <property type="entry name" value="C1.5:_HAD__Beta-PGM__Phosphata"/>
    <property type="match status" value="1"/>
</dbReference>
<comment type="cofactor">
    <cofactor evidence="1">
        <name>Mg(2+)</name>
        <dbReference type="ChEBI" id="CHEBI:18420"/>
    </cofactor>
</comment>
<name>A0A415GA34_9FIRM</name>
<keyword evidence="3" id="KW-0479">Metal-binding</keyword>
<organism evidence="6 7">
    <name type="scientific">Anaerobutyricum hallii</name>
    <dbReference type="NCBI Taxonomy" id="39488"/>
    <lineage>
        <taxon>Bacteria</taxon>
        <taxon>Bacillati</taxon>
        <taxon>Bacillota</taxon>
        <taxon>Clostridia</taxon>
        <taxon>Lachnospirales</taxon>
        <taxon>Lachnospiraceae</taxon>
        <taxon>Anaerobutyricum</taxon>
    </lineage>
</organism>
<dbReference type="InterPro" id="IPR023198">
    <property type="entry name" value="PGP-like_dom2"/>
</dbReference>
<dbReference type="PRINTS" id="PR00413">
    <property type="entry name" value="HADHALOGNASE"/>
</dbReference>
<dbReference type="EMBL" id="QRNJ01000007">
    <property type="protein sequence ID" value="RHK41012.1"/>
    <property type="molecule type" value="Genomic_DNA"/>
</dbReference>
<comment type="caution">
    <text evidence="6">The sequence shown here is derived from an EMBL/GenBank/DDBJ whole genome shotgun (WGS) entry which is preliminary data.</text>
</comment>
<evidence type="ECO:0000256" key="1">
    <source>
        <dbReference type="ARBA" id="ARBA00001946"/>
    </source>
</evidence>
<proteinExistence type="inferred from homology"/>
<accession>A0A415GA34</accession>
<keyword evidence="5" id="KW-0119">Carbohydrate metabolism</keyword>
<evidence type="ECO:0000256" key="5">
    <source>
        <dbReference type="ARBA" id="ARBA00023277"/>
    </source>
</evidence>
<evidence type="ECO:0000256" key="4">
    <source>
        <dbReference type="ARBA" id="ARBA00022842"/>
    </source>
</evidence>
<dbReference type="AlphaFoldDB" id="A0A415GA34"/>
<comment type="similarity">
    <text evidence="2">Belongs to the HAD-like hydrolase superfamily. CbbY/CbbZ/Gph/YieH family.</text>
</comment>
<evidence type="ECO:0000313" key="6">
    <source>
        <dbReference type="EMBL" id="RHK41012.1"/>
    </source>
</evidence>
<sequence length="234" mass="26322">MNPEIVIAISGFSPVSSRGIHMLKLIIFDMDGLMFATEQVNYRAFTEIVKEEGYNPTFEQYIGFLGMNAKDIQKKYYVYYGEDVDAEGIYKKVGNRSKQIIREEGVPEKEGLRELLQVVREKGLQTAVASGSDTDVIKEYLDRTGLNEYFDMVLSSKDVKRGKPFPDVFLEICKAFDVKPEETLVLEDSANGVQAALAGNLPVINIPDLLPIPKEQQEKCVAVVENLKEVIPYI</sequence>
<dbReference type="NCBIfam" id="TIGR01549">
    <property type="entry name" value="HAD-SF-IA-v1"/>
    <property type="match status" value="1"/>
</dbReference>
<dbReference type="InterPro" id="IPR051600">
    <property type="entry name" value="Beta-PGM-like"/>
</dbReference>
<dbReference type="Pfam" id="PF13419">
    <property type="entry name" value="HAD_2"/>
    <property type="match status" value="1"/>
</dbReference>
<dbReference type="Gene3D" id="1.10.150.240">
    <property type="entry name" value="Putative phosphatase, domain 2"/>
    <property type="match status" value="1"/>
</dbReference>
<reference evidence="6 7" key="1">
    <citation type="submission" date="2018-08" db="EMBL/GenBank/DDBJ databases">
        <title>A genome reference for cultivated species of the human gut microbiota.</title>
        <authorList>
            <person name="Zou Y."/>
            <person name="Xue W."/>
            <person name="Luo G."/>
        </authorList>
    </citation>
    <scope>NUCLEOTIDE SEQUENCE [LARGE SCALE GENOMIC DNA]</scope>
    <source>
        <strain evidence="6 7">AF45-14BH</strain>
    </source>
</reference>
<dbReference type="SFLD" id="SFLDS00003">
    <property type="entry name" value="Haloacid_Dehalogenase"/>
    <property type="match status" value="1"/>
</dbReference>
<keyword evidence="4" id="KW-0460">Magnesium</keyword>
<dbReference type="InterPro" id="IPR023214">
    <property type="entry name" value="HAD_sf"/>
</dbReference>
<evidence type="ECO:0000256" key="2">
    <source>
        <dbReference type="ARBA" id="ARBA00006171"/>
    </source>
</evidence>